<dbReference type="GO" id="GO:0004222">
    <property type="term" value="F:metalloendopeptidase activity"/>
    <property type="evidence" value="ECO:0007669"/>
    <property type="project" value="UniProtKB-UniRule"/>
</dbReference>
<keyword evidence="9 11" id="KW-0482">Metalloprotease</keyword>
<reference evidence="13 14" key="1">
    <citation type="journal article" date="2019" name="Nat. Microbiol.">
        <title>Wide diversity of methane and short-chain alkane metabolisms in uncultured archaea.</title>
        <authorList>
            <person name="Borrel G."/>
            <person name="Adam P.S."/>
            <person name="McKay L.J."/>
            <person name="Chen L.X."/>
            <person name="Sierra-Garcia I.N."/>
            <person name="Sieber C.M."/>
            <person name="Letourneur Q."/>
            <person name="Ghozlane A."/>
            <person name="Andersen G.L."/>
            <person name="Li W.J."/>
            <person name="Hallam S.J."/>
            <person name="Muyzer G."/>
            <person name="de Oliveira V.M."/>
            <person name="Inskeep W.P."/>
            <person name="Banfield J.F."/>
            <person name="Gribaldo S."/>
        </authorList>
    </citation>
    <scope>NUCLEOTIDE SEQUENCE [LARGE SCALE GENOMIC DNA]</scope>
    <source>
        <strain evidence="13">NM1b</strain>
    </source>
</reference>
<evidence type="ECO:0000313" key="13">
    <source>
        <dbReference type="EMBL" id="RZN72324.1"/>
    </source>
</evidence>
<comment type="cofactor">
    <cofactor evidence="11">
        <name>Zn(2+)</name>
        <dbReference type="ChEBI" id="CHEBI:29105"/>
    </cofactor>
    <text evidence="11">Binds 1 zinc ion per subunit.</text>
</comment>
<dbReference type="GO" id="GO:0008270">
    <property type="term" value="F:zinc ion binding"/>
    <property type="evidence" value="ECO:0007669"/>
    <property type="project" value="UniProtKB-UniRule"/>
</dbReference>
<dbReference type="InterPro" id="IPR022919">
    <property type="entry name" value="Pept_M48_protease_HtpX"/>
</dbReference>
<dbReference type="HAMAP" id="MF_00188">
    <property type="entry name" value="Pept_M48_protease_HtpX"/>
    <property type="match status" value="1"/>
</dbReference>
<comment type="caution">
    <text evidence="13">The sequence shown here is derived from an EMBL/GenBank/DDBJ whole genome shotgun (WGS) entry which is preliminary data.</text>
</comment>
<feature type="binding site" evidence="11">
    <location>
        <position position="138"/>
    </location>
    <ligand>
        <name>Zn(2+)</name>
        <dbReference type="ChEBI" id="CHEBI:29105"/>
        <note>catalytic</note>
    </ligand>
</feature>
<dbReference type="PANTHER" id="PTHR43221:SF2">
    <property type="entry name" value="PROTEASE HTPX HOMOLOG"/>
    <property type="match status" value="1"/>
</dbReference>
<dbReference type="GO" id="GO:0006508">
    <property type="term" value="P:proteolysis"/>
    <property type="evidence" value="ECO:0007669"/>
    <property type="project" value="UniProtKB-KW"/>
</dbReference>
<feature type="transmembrane region" description="Helical" evidence="11">
    <location>
        <begin position="7"/>
        <end position="28"/>
    </location>
</feature>
<keyword evidence="5 11" id="KW-0479">Metal-binding</keyword>
<dbReference type="EMBL" id="RXIL01000029">
    <property type="protein sequence ID" value="RZN72324.1"/>
    <property type="molecule type" value="Genomic_DNA"/>
</dbReference>
<dbReference type="InterPro" id="IPR050083">
    <property type="entry name" value="HtpX_protease"/>
</dbReference>
<feature type="transmembrane region" description="Helical" evidence="11">
    <location>
        <begin position="144"/>
        <end position="162"/>
    </location>
</feature>
<feature type="active site" evidence="11">
    <location>
        <position position="135"/>
    </location>
</feature>
<evidence type="ECO:0000256" key="3">
    <source>
        <dbReference type="ARBA" id="ARBA00022670"/>
    </source>
</evidence>
<gene>
    <name evidence="11" type="primary">htpX</name>
    <name evidence="13" type="ORF">EF807_01600</name>
</gene>
<dbReference type="CDD" id="cd07338">
    <property type="entry name" value="M48B_HtpX_like"/>
    <property type="match status" value="1"/>
</dbReference>
<dbReference type="PANTHER" id="PTHR43221">
    <property type="entry name" value="PROTEASE HTPX"/>
    <property type="match status" value="1"/>
</dbReference>
<dbReference type="Proteomes" id="UP000320766">
    <property type="component" value="Unassembled WGS sequence"/>
</dbReference>
<comment type="subcellular location">
    <subcellularLocation>
        <location evidence="11">Cell membrane</location>
        <topology evidence="11">Multi-pass membrane protein</topology>
    </subcellularLocation>
</comment>
<keyword evidence="2 11" id="KW-1003">Cell membrane</keyword>
<feature type="domain" description="Peptidase M48" evidence="12">
    <location>
        <begin position="69"/>
        <end position="312"/>
    </location>
</feature>
<evidence type="ECO:0000256" key="7">
    <source>
        <dbReference type="ARBA" id="ARBA00022833"/>
    </source>
</evidence>
<keyword evidence="7 11" id="KW-0862">Zinc</keyword>
<proteinExistence type="inferred from homology"/>
<dbReference type="Pfam" id="PF01435">
    <property type="entry name" value="Peptidase_M48"/>
    <property type="match status" value="1"/>
</dbReference>
<evidence type="ECO:0000313" key="14">
    <source>
        <dbReference type="Proteomes" id="UP000320766"/>
    </source>
</evidence>
<dbReference type="InterPro" id="IPR018247">
    <property type="entry name" value="EF_Hand_1_Ca_BS"/>
</dbReference>
<feature type="transmembrane region" description="Helical" evidence="11">
    <location>
        <begin position="174"/>
        <end position="195"/>
    </location>
</feature>
<dbReference type="InterPro" id="IPR001915">
    <property type="entry name" value="Peptidase_M48"/>
</dbReference>
<evidence type="ECO:0000256" key="6">
    <source>
        <dbReference type="ARBA" id="ARBA00022801"/>
    </source>
</evidence>
<evidence type="ECO:0000256" key="9">
    <source>
        <dbReference type="ARBA" id="ARBA00023049"/>
    </source>
</evidence>
<keyword evidence="4 11" id="KW-0812">Transmembrane</keyword>
<evidence type="ECO:0000256" key="2">
    <source>
        <dbReference type="ARBA" id="ARBA00022475"/>
    </source>
</evidence>
<feature type="transmembrane region" description="Helical" evidence="11">
    <location>
        <begin position="34"/>
        <end position="51"/>
    </location>
</feature>
<dbReference type="Gene3D" id="3.30.2010.10">
    <property type="entry name" value="Metalloproteases ('zincins'), catalytic domain"/>
    <property type="match status" value="1"/>
</dbReference>
<keyword evidence="6 11" id="KW-0378">Hydrolase</keyword>
<dbReference type="GO" id="GO:0005886">
    <property type="term" value="C:plasma membrane"/>
    <property type="evidence" value="ECO:0007669"/>
    <property type="project" value="UniProtKB-SubCell"/>
</dbReference>
<dbReference type="AlphaFoldDB" id="A0A520KYB1"/>
<feature type="binding site" evidence="11">
    <location>
        <position position="134"/>
    </location>
    <ligand>
        <name>Zn(2+)</name>
        <dbReference type="ChEBI" id="CHEBI:29105"/>
        <note>catalytic</note>
    </ligand>
</feature>
<protein>
    <recommendedName>
        <fullName evidence="11">Protease HtpX homolog</fullName>
        <ecNumber evidence="11">3.4.24.-</ecNumber>
    </recommendedName>
</protein>
<evidence type="ECO:0000259" key="12">
    <source>
        <dbReference type="Pfam" id="PF01435"/>
    </source>
</evidence>
<dbReference type="EC" id="3.4.24.-" evidence="11"/>
<evidence type="ECO:0000256" key="8">
    <source>
        <dbReference type="ARBA" id="ARBA00022989"/>
    </source>
</evidence>
<comment type="similarity">
    <text evidence="1 11">Belongs to the peptidase M48B family.</text>
</comment>
<evidence type="ECO:0000256" key="11">
    <source>
        <dbReference type="HAMAP-Rule" id="MF_00188"/>
    </source>
</evidence>
<name>A0A520KYB1_9EURY</name>
<keyword evidence="8 11" id="KW-1133">Transmembrane helix</keyword>
<feature type="binding site" evidence="11">
    <location>
        <position position="201"/>
    </location>
    <ligand>
        <name>Zn(2+)</name>
        <dbReference type="ChEBI" id="CHEBI:29105"/>
        <note>catalytic</note>
    </ligand>
</feature>
<evidence type="ECO:0000256" key="4">
    <source>
        <dbReference type="ARBA" id="ARBA00022692"/>
    </source>
</evidence>
<dbReference type="PROSITE" id="PS00018">
    <property type="entry name" value="EF_HAND_1"/>
    <property type="match status" value="1"/>
</dbReference>
<evidence type="ECO:0000256" key="1">
    <source>
        <dbReference type="ARBA" id="ARBA00009779"/>
    </source>
</evidence>
<evidence type="ECO:0000256" key="10">
    <source>
        <dbReference type="ARBA" id="ARBA00023136"/>
    </source>
</evidence>
<evidence type="ECO:0000256" key="5">
    <source>
        <dbReference type="ARBA" id="ARBA00022723"/>
    </source>
</evidence>
<accession>A0A520KYB1</accession>
<keyword evidence="10 11" id="KW-0472">Membrane</keyword>
<keyword evidence="3 11" id="KW-0645">Protease</keyword>
<organism evidence="13 14">
    <name type="scientific">Candidatus Methanolliviera hydrocarbonicum</name>
    <dbReference type="NCBI Taxonomy" id="2491085"/>
    <lineage>
        <taxon>Archaea</taxon>
        <taxon>Methanobacteriati</taxon>
        <taxon>Methanobacteriota</taxon>
        <taxon>Candidatus Methanoliparia</taxon>
        <taxon>Candidatus Methanoliparales</taxon>
        <taxon>Candidatus Methanollivieraceae</taxon>
        <taxon>Candidatus Methanolliviera</taxon>
    </lineage>
</organism>
<sequence length="314" mass="35215">MWLQARMYLLVGLMFAILYALIAAISTLAGVTNFGFFAVLAVFIVFIQYMIGPKMVELSMRVKYVSEDEEPDLHRMIGELAENAGIPKPRVGISNIQIPNAFAFGRSKRDARVCVTRGILNILDKDELRAVLGHEISHVRHRDMAIMTILSVIPLICYYIALSTIFSRGDDRGNAALIGIIAFIFYFITNLLVLYGSRIREYYADAGSVELGNQPQHLATALYKLAYGSAKVSKESLKEVEGAKAFFVNDVSAAREDIKELRDIDLDMSGTIDRDELIYLRERAIKLSTSDKLMEILGTHPNMVKRIKHLSSLM</sequence>